<proteinExistence type="predicted"/>
<dbReference type="Pfam" id="PF07494">
    <property type="entry name" value="Reg_prop"/>
    <property type="match status" value="3"/>
</dbReference>
<dbReference type="InterPro" id="IPR036890">
    <property type="entry name" value="HATPase_C_sf"/>
</dbReference>
<evidence type="ECO:0000256" key="5">
    <source>
        <dbReference type="ARBA" id="ARBA00023012"/>
    </source>
</evidence>
<dbReference type="InterPro" id="IPR013783">
    <property type="entry name" value="Ig-like_fold"/>
</dbReference>
<dbReference type="Pfam" id="PF02518">
    <property type="entry name" value="HATPase_c"/>
    <property type="match status" value="1"/>
</dbReference>
<accession>A0AAP2DM05</accession>
<dbReference type="Proteomes" id="UP001319200">
    <property type="component" value="Unassembled WGS sequence"/>
</dbReference>
<evidence type="ECO:0000313" key="10">
    <source>
        <dbReference type="Proteomes" id="UP001319200"/>
    </source>
</evidence>
<keyword evidence="3" id="KW-0808">Transferase</keyword>
<dbReference type="CDD" id="cd16917">
    <property type="entry name" value="HATPase_UhpB-NarQ-NarX-like"/>
    <property type="match status" value="1"/>
</dbReference>
<dbReference type="InterPro" id="IPR015943">
    <property type="entry name" value="WD40/YVTN_repeat-like_dom_sf"/>
</dbReference>
<feature type="domain" description="Two component regulator three Y" evidence="8">
    <location>
        <begin position="667"/>
        <end position="727"/>
    </location>
</feature>
<keyword evidence="5" id="KW-0902">Two-component regulatory system</keyword>
<comment type="catalytic activity">
    <reaction evidence="1">
        <text>ATP + protein L-histidine = ADP + protein N-phospho-L-histidine.</text>
        <dbReference type="EC" id="2.7.13.3"/>
    </reaction>
</comment>
<name>A0AAP2DM05_9BACT</name>
<dbReference type="Gene3D" id="2.130.10.10">
    <property type="entry name" value="YVTN repeat-like/Quinoprotein amine dehydrogenase"/>
    <property type="match status" value="4"/>
</dbReference>
<dbReference type="GO" id="GO:0000160">
    <property type="term" value="P:phosphorelay signal transduction system"/>
    <property type="evidence" value="ECO:0007669"/>
    <property type="project" value="UniProtKB-KW"/>
</dbReference>
<dbReference type="Gene3D" id="2.60.40.10">
    <property type="entry name" value="Immunoglobulins"/>
    <property type="match status" value="1"/>
</dbReference>
<evidence type="ECO:0000256" key="4">
    <source>
        <dbReference type="ARBA" id="ARBA00022777"/>
    </source>
</evidence>
<evidence type="ECO:0000256" key="1">
    <source>
        <dbReference type="ARBA" id="ARBA00000085"/>
    </source>
</evidence>
<dbReference type="AlphaFoldDB" id="A0AAP2DM05"/>
<dbReference type="InterPro" id="IPR011110">
    <property type="entry name" value="Reg_prop"/>
</dbReference>
<evidence type="ECO:0000259" key="7">
    <source>
        <dbReference type="Pfam" id="PF02518"/>
    </source>
</evidence>
<dbReference type="InterPro" id="IPR003594">
    <property type="entry name" value="HATPase_dom"/>
</dbReference>
<evidence type="ECO:0000256" key="6">
    <source>
        <dbReference type="SAM" id="Phobius"/>
    </source>
</evidence>
<gene>
    <name evidence="9" type="ORF">KK083_18160</name>
</gene>
<keyword evidence="6" id="KW-0812">Transmembrane</keyword>
<feature type="transmembrane region" description="Helical" evidence="6">
    <location>
        <begin position="735"/>
        <end position="755"/>
    </location>
</feature>
<dbReference type="EMBL" id="JAHESF010000018">
    <property type="protein sequence ID" value="MBT1698823.1"/>
    <property type="molecule type" value="Genomic_DNA"/>
</dbReference>
<dbReference type="InterPro" id="IPR011123">
    <property type="entry name" value="Y_Y_Y"/>
</dbReference>
<reference evidence="9 10" key="1">
    <citation type="submission" date="2021-05" db="EMBL/GenBank/DDBJ databases">
        <title>A Polyphasic approach of four new species of the genus Ohtaekwangia: Ohtaekwangia histidinii sp. nov., Ohtaekwangia cretensis sp. nov., Ohtaekwangia indiensis sp. nov., Ohtaekwangia reichenbachii sp. nov. from diverse environment.</title>
        <authorList>
            <person name="Octaviana S."/>
        </authorList>
    </citation>
    <scope>NUCLEOTIDE SEQUENCE [LARGE SCALE GENOMIC DNA]</scope>
    <source>
        <strain evidence="9 10">PWU4</strain>
    </source>
</reference>
<feature type="domain" description="Histidine kinase/HSP90-like ATPase" evidence="7">
    <location>
        <begin position="887"/>
        <end position="971"/>
    </location>
</feature>
<evidence type="ECO:0000256" key="3">
    <source>
        <dbReference type="ARBA" id="ARBA00022679"/>
    </source>
</evidence>
<dbReference type="Pfam" id="PF07495">
    <property type="entry name" value="Y_Y_Y"/>
    <property type="match status" value="1"/>
</dbReference>
<organism evidence="9 10">
    <name type="scientific">Chryseosolibacter histidini</name>
    <dbReference type="NCBI Taxonomy" id="2782349"/>
    <lineage>
        <taxon>Bacteria</taxon>
        <taxon>Pseudomonadati</taxon>
        <taxon>Bacteroidota</taxon>
        <taxon>Cytophagia</taxon>
        <taxon>Cytophagales</taxon>
        <taxon>Chryseotaleaceae</taxon>
        <taxon>Chryseosolibacter</taxon>
    </lineage>
</organism>
<dbReference type="SUPFAM" id="SSF55874">
    <property type="entry name" value="ATPase domain of HSP90 chaperone/DNA topoisomerase II/histidine kinase"/>
    <property type="match status" value="1"/>
</dbReference>
<dbReference type="EC" id="2.7.13.3" evidence="2"/>
<dbReference type="PANTHER" id="PTHR24421">
    <property type="entry name" value="NITRATE/NITRITE SENSOR PROTEIN NARX-RELATED"/>
    <property type="match status" value="1"/>
</dbReference>
<keyword evidence="6" id="KW-0472">Membrane</keyword>
<dbReference type="InterPro" id="IPR050482">
    <property type="entry name" value="Sensor_HK_TwoCompSys"/>
</dbReference>
<dbReference type="PANTHER" id="PTHR24421:SF10">
    <property type="entry name" value="NITRATE_NITRITE SENSOR PROTEIN NARQ"/>
    <property type="match status" value="1"/>
</dbReference>
<dbReference type="Gene3D" id="3.30.565.10">
    <property type="entry name" value="Histidine kinase-like ATPase, C-terminal domain"/>
    <property type="match status" value="1"/>
</dbReference>
<dbReference type="SUPFAM" id="SSF63829">
    <property type="entry name" value="Calcium-dependent phosphotriesterase"/>
    <property type="match status" value="2"/>
</dbReference>
<keyword evidence="10" id="KW-1185">Reference proteome</keyword>
<protein>
    <recommendedName>
        <fullName evidence="2">histidine kinase</fullName>
        <ecNumber evidence="2">2.7.13.3</ecNumber>
    </recommendedName>
</protein>
<evidence type="ECO:0000313" key="9">
    <source>
        <dbReference type="EMBL" id="MBT1698823.1"/>
    </source>
</evidence>
<sequence>MRILQIAGLLLFCWVSSALGQEYAYSVRNYKAVDGLPQSQVNIMLEDRNGYLWIGTQGGGLARFDGRKFTVYTTLDGLLSNIISYLKLDEDQNLWIVHPRGITKFDGIQFTKFRQPGSPLNARRIRRIFEYRDTLFFTSGQGDLGKIYHDSVYYWAKPFARRLLVRYCHLNPDREIMMYLSDSTFFVRSHRGDYVLGHKREFNRLQAMFNYDRKVWLRTDSGFFTVDFEQRKFLRSTLPIRNHVLFYDAVNDVFWTRHANFLLKEKITEGAVKIDTVLSDIDVTQVLVDSEGNTWFATAGTGLYKYFIQDFDRCSSENLKSVWAILKDKTGASWVGSNTKGLWKIHQGKVHSYVDHKEPYRNEVYCLAEAPDGTVWVGTGYGLGKYDRDTDSFTWYTRDDGMSNASVWSIEFDAEGKLWIGTFSGGVNYFDGTTFRAYTIRDGLSSNTIYASHYSIPYKTLFIGNEFGVSTISGGRIQSLGISGIENTSVTSINAYQDSLLLIGTGGAGVAVFNPRTHYKKILTTHLGLASDFIYFVAPDQQNYIWIGTEKGITRIRLNHQLEIVENLHYDYDNGLTGVETNFNAFHFSGNEKYFGLIDGVYQFNDLKQDGRRSFDLHLTDIQLSYGEHSIRNYADSLMGFFKIPYNPQLPPEKNHITFHYNRVDKRYPKSVRFKYFLENFDKTWSQPSSNTEVTYSNLPPGKYVFRVMSTDNQGSWSPAQAYAFSVKTPFYQTASFIVGVFILFAGAVTLVLYLRVKQRVNQVMVLERIRAKEQETLRKEIARDFHDEMGNQLTRIINYVSLLKLNGNENGHDLYTKVEDSAKYLYTGTRDFIWSIDPGNDELSKLFIHIRDFGEKLFEEKNISFRAFNEVKERTKLPYGFSREANLIFKEAMTNAFKYSGARNVTFSLNREKDDFEMCLEDDGVGFYTGDIQKSNGLKNIRERADRIHAVLRIQSIKNQGTKIVLNFKLNKTLKYGLAF</sequence>
<evidence type="ECO:0000256" key="2">
    <source>
        <dbReference type="ARBA" id="ARBA00012438"/>
    </source>
</evidence>
<keyword evidence="4" id="KW-0418">Kinase</keyword>
<comment type="caution">
    <text evidence="9">The sequence shown here is derived from an EMBL/GenBank/DDBJ whole genome shotgun (WGS) entry which is preliminary data.</text>
</comment>
<evidence type="ECO:0000259" key="8">
    <source>
        <dbReference type="Pfam" id="PF07495"/>
    </source>
</evidence>
<dbReference type="RefSeq" id="WP_254165670.1">
    <property type="nucleotide sequence ID" value="NZ_JAHESF010000018.1"/>
</dbReference>
<keyword evidence="6" id="KW-1133">Transmembrane helix</keyword>
<dbReference type="GO" id="GO:0004673">
    <property type="term" value="F:protein histidine kinase activity"/>
    <property type="evidence" value="ECO:0007669"/>
    <property type="project" value="UniProtKB-EC"/>
</dbReference>